<protein>
    <submittedName>
        <fullName evidence="2">Radiation response metalloprotease IrrE</fullName>
    </submittedName>
</protein>
<organism evidence="2 3">
    <name type="scientific">Deinococcus knuensis</name>
    <dbReference type="NCBI Taxonomy" id="1837380"/>
    <lineage>
        <taxon>Bacteria</taxon>
        <taxon>Thermotogati</taxon>
        <taxon>Deinococcota</taxon>
        <taxon>Deinococci</taxon>
        <taxon>Deinococcales</taxon>
        <taxon>Deinococcaceae</taxon>
        <taxon>Deinococcus</taxon>
    </lineage>
</organism>
<evidence type="ECO:0000259" key="1">
    <source>
        <dbReference type="Pfam" id="PF06114"/>
    </source>
</evidence>
<comment type="caution">
    <text evidence="2">The sequence shown here is derived from an EMBL/GenBank/DDBJ whole genome shotgun (WGS) entry which is preliminary data.</text>
</comment>
<sequence>MSDVPADLPTRPDAAPEGAAPADLLAGAKGRMKELAVRYARTLPGLDTHGLMHGLDGVQLTFMPMGDRDGAFDPEHNVILINSRVRPERQRFTLAHEISHALLLGDDDLLSDLHDSFEGDRLEQVIETLCNVGAAALLMPEELLSDLLARFGPTGRALGELARRADVSASTALYALAERTAAPVLYAVCALTRADDEPHAAPPSPAGTPKVLTVRVAGGAPGVKYSLRPGTPIPDDHPVAVALDTRLPIAQASYVPFRSGRRMPAQVDAFPDRQRVLVSFLLPDRPGPA</sequence>
<dbReference type="PANTHER" id="PTHR43236">
    <property type="entry name" value="ANTITOXIN HIGA1"/>
    <property type="match status" value="1"/>
</dbReference>
<dbReference type="Proteomes" id="UP000620633">
    <property type="component" value="Unassembled WGS sequence"/>
</dbReference>
<dbReference type="InterPro" id="IPR052345">
    <property type="entry name" value="Rad_response_metalloprotease"/>
</dbReference>
<gene>
    <name evidence="2" type="primary">irrE</name>
    <name evidence="2" type="ORF">GCM10008961_25270</name>
</gene>
<keyword evidence="2" id="KW-0378">Hydrolase</keyword>
<accession>A0ABQ2SMV2</accession>
<dbReference type="GO" id="GO:0008237">
    <property type="term" value="F:metallopeptidase activity"/>
    <property type="evidence" value="ECO:0007669"/>
    <property type="project" value="UniProtKB-KW"/>
</dbReference>
<dbReference type="PANTHER" id="PTHR43236:SF2">
    <property type="entry name" value="BLL0069 PROTEIN"/>
    <property type="match status" value="1"/>
</dbReference>
<evidence type="ECO:0000313" key="3">
    <source>
        <dbReference type="Proteomes" id="UP000620633"/>
    </source>
</evidence>
<dbReference type="Gene3D" id="3.30.450.130">
    <property type="entry name" value="irre protein"/>
    <property type="match status" value="1"/>
</dbReference>
<keyword evidence="2" id="KW-0482">Metalloprotease</keyword>
<dbReference type="Gene3D" id="1.10.10.2910">
    <property type="match status" value="1"/>
</dbReference>
<keyword evidence="3" id="KW-1185">Reference proteome</keyword>
<dbReference type="InterPro" id="IPR044853">
    <property type="entry name" value="G3DSA:1.10.10.1030"/>
</dbReference>
<proteinExistence type="predicted"/>
<name>A0ABQ2SMV2_9DEIO</name>
<dbReference type="Gene3D" id="1.10.10.1030">
    <property type="entry name" value="IrrE, HTH domain"/>
    <property type="match status" value="1"/>
</dbReference>
<dbReference type="Pfam" id="PF06114">
    <property type="entry name" value="Peptidase_M78"/>
    <property type="match status" value="1"/>
</dbReference>
<feature type="domain" description="IrrE N-terminal-like" evidence="1">
    <location>
        <begin position="57"/>
        <end position="176"/>
    </location>
</feature>
<dbReference type="EMBL" id="BMQO01000013">
    <property type="protein sequence ID" value="GGS32573.1"/>
    <property type="molecule type" value="Genomic_DNA"/>
</dbReference>
<keyword evidence="2" id="KW-0645">Protease</keyword>
<dbReference type="InterPro" id="IPR010359">
    <property type="entry name" value="IrrE_HExxH"/>
</dbReference>
<evidence type="ECO:0000313" key="2">
    <source>
        <dbReference type="EMBL" id="GGS32573.1"/>
    </source>
</evidence>
<reference evidence="3" key="1">
    <citation type="journal article" date="2019" name="Int. J. Syst. Evol. Microbiol.">
        <title>The Global Catalogue of Microorganisms (GCM) 10K type strain sequencing project: providing services to taxonomists for standard genome sequencing and annotation.</title>
        <authorList>
            <consortium name="The Broad Institute Genomics Platform"/>
            <consortium name="The Broad Institute Genome Sequencing Center for Infectious Disease"/>
            <person name="Wu L."/>
            <person name="Ma J."/>
        </authorList>
    </citation>
    <scope>NUCLEOTIDE SEQUENCE [LARGE SCALE GENOMIC DNA]</scope>
    <source>
        <strain evidence="3">JCM 31406</strain>
    </source>
</reference>